<name>A0A3L7A8P0_9MICO</name>
<feature type="transmembrane region" description="Helical" evidence="1">
    <location>
        <begin position="30"/>
        <end position="52"/>
    </location>
</feature>
<feature type="transmembrane region" description="Helical" evidence="1">
    <location>
        <begin position="210"/>
        <end position="237"/>
    </location>
</feature>
<reference evidence="2 3" key="1">
    <citation type="submission" date="2018-10" db="EMBL/GenBank/DDBJ databases">
        <authorList>
            <person name="Li J."/>
        </authorList>
    </citation>
    <scope>NUCLEOTIDE SEQUENCE [LARGE SCALE GENOMIC DNA]</scope>
    <source>
        <strain evidence="2 3">IF 016277</strain>
    </source>
</reference>
<feature type="transmembrane region" description="Helical" evidence="1">
    <location>
        <begin position="135"/>
        <end position="154"/>
    </location>
</feature>
<feature type="transmembrane region" description="Helical" evidence="1">
    <location>
        <begin position="330"/>
        <end position="350"/>
    </location>
</feature>
<sequence length="352" mass="36970">MTRIPVIAQGSDPVVPRQRPPLRRWRATRLNLIAVCHALVILALGTIIPLLFGGGYYGQQVVLTAAPLIIAGSMLVAHHVDRIRRLSNNSPLLVVVSGILLGASIGTPFLTLATIEAIAGAPVIGENPVQDRASVVVLGFAISAVWAAQAVFLMRPETPPSAQAQRIRRISVPVAVVLGIALAALLSQFLHGVHPAQATASVVQFGISYVLVMAWSGGAGYVLGGYLIGALTLIARIHSNRDGDNLRPLPGRGRGGTALRLTIAAAASLTLGWMLTLDRFAAAGFGVRIPENAALDWAGVPHIAITVFMVLAVVFALLARGVRRTSTASYFAFSTCVLGAIAIIAAWLPMHL</sequence>
<protein>
    <submittedName>
        <fullName evidence="2">Uncharacterized protein</fullName>
    </submittedName>
</protein>
<evidence type="ECO:0000313" key="2">
    <source>
        <dbReference type="EMBL" id="RLP76424.1"/>
    </source>
</evidence>
<evidence type="ECO:0000256" key="1">
    <source>
        <dbReference type="SAM" id="Phobius"/>
    </source>
</evidence>
<proteinExistence type="predicted"/>
<dbReference type="Proteomes" id="UP000272503">
    <property type="component" value="Unassembled WGS sequence"/>
</dbReference>
<dbReference type="AlphaFoldDB" id="A0A3L7A8P0"/>
<dbReference type="RefSeq" id="WP_121648004.1">
    <property type="nucleotide sequence ID" value="NZ_RCUX01000004.1"/>
</dbReference>
<organism evidence="2 3">
    <name type="scientific">Mycetocola tolaasinivorans</name>
    <dbReference type="NCBI Taxonomy" id="76635"/>
    <lineage>
        <taxon>Bacteria</taxon>
        <taxon>Bacillati</taxon>
        <taxon>Actinomycetota</taxon>
        <taxon>Actinomycetes</taxon>
        <taxon>Micrococcales</taxon>
        <taxon>Microbacteriaceae</taxon>
        <taxon>Mycetocola</taxon>
    </lineage>
</organism>
<feature type="transmembrane region" description="Helical" evidence="1">
    <location>
        <begin position="92"/>
        <end position="115"/>
    </location>
</feature>
<feature type="transmembrane region" description="Helical" evidence="1">
    <location>
        <begin position="297"/>
        <end position="318"/>
    </location>
</feature>
<keyword evidence="3" id="KW-1185">Reference proteome</keyword>
<feature type="transmembrane region" description="Helical" evidence="1">
    <location>
        <begin position="258"/>
        <end position="277"/>
    </location>
</feature>
<keyword evidence="1" id="KW-0812">Transmembrane</keyword>
<keyword evidence="1" id="KW-1133">Transmembrane helix</keyword>
<evidence type="ECO:0000313" key="3">
    <source>
        <dbReference type="Proteomes" id="UP000272503"/>
    </source>
</evidence>
<feature type="transmembrane region" description="Helical" evidence="1">
    <location>
        <begin position="170"/>
        <end position="190"/>
    </location>
</feature>
<gene>
    <name evidence="2" type="ORF">D9V32_06035</name>
</gene>
<dbReference type="EMBL" id="RCUX01000004">
    <property type="protein sequence ID" value="RLP76424.1"/>
    <property type="molecule type" value="Genomic_DNA"/>
</dbReference>
<comment type="caution">
    <text evidence="2">The sequence shown here is derived from an EMBL/GenBank/DDBJ whole genome shotgun (WGS) entry which is preliminary data.</text>
</comment>
<feature type="transmembrane region" description="Helical" evidence="1">
    <location>
        <begin position="58"/>
        <end position="80"/>
    </location>
</feature>
<keyword evidence="1" id="KW-0472">Membrane</keyword>
<accession>A0A3L7A8P0</accession>